<reference evidence="3 4" key="1">
    <citation type="journal article" date="2008" name="PLoS ONE">
        <title>Environmental adaptation: genomic analysis of the piezotolerant and psychrotolerant deep-sea iron reducing bacterium Shewanella piezotolerans WP3.</title>
        <authorList>
            <person name="Wang F."/>
            <person name="Wang J."/>
            <person name="Jian H."/>
            <person name="Zhang B."/>
            <person name="Li S."/>
            <person name="Wang F."/>
            <person name="Zeng X."/>
            <person name="Gao L."/>
            <person name="Bartlett D.H."/>
            <person name="Yu J."/>
            <person name="Hu S."/>
            <person name="Xiao X."/>
        </authorList>
    </citation>
    <scope>NUCLEOTIDE SEQUENCE [LARGE SCALE GENOMIC DNA]</scope>
    <source>
        <strain evidence="4">WP3 / JCM 13877</strain>
    </source>
</reference>
<keyword evidence="4" id="KW-1185">Reference proteome</keyword>
<dbReference type="eggNOG" id="ENOG50333KK">
    <property type="taxonomic scope" value="Bacteria"/>
</dbReference>
<proteinExistence type="predicted"/>
<feature type="chain" id="PRO_5002870200" description="Secreted protein" evidence="2">
    <location>
        <begin position="27"/>
        <end position="280"/>
    </location>
</feature>
<evidence type="ECO:0000313" key="4">
    <source>
        <dbReference type="Proteomes" id="UP000000753"/>
    </source>
</evidence>
<feature type="region of interest" description="Disordered" evidence="1">
    <location>
        <begin position="230"/>
        <end position="257"/>
    </location>
</feature>
<sequence>MKKKHPVTRYRALVLMTLLAGSSVYATPADTANIEIQSSFLKNMVARADFIFKGSLVDISEGLSIEEIPYTFVTYNISEVISGNYAGNSITLKFVGGEFPNGNILTATNTPEVTLGEEAILMVQQSQNTGCDFVECEHGRFVIQQGKVIAANESAIIIDDNGGVDYISAAAQLSGEHKSSLAKSNVTKFTNHLKSLVGTKAFTVNSVQLSVTDTDRKASFNAYPALTRASAAPNVPQSATKQQNGFTATSQTASAHDQWEMEQLEQNNGNPVLNSSSPFK</sequence>
<name>B8CRK4_SHEPW</name>
<accession>B8CRK4</accession>
<organism evidence="3 4">
    <name type="scientific">Shewanella piezotolerans (strain WP3 / JCM 13877)</name>
    <dbReference type="NCBI Taxonomy" id="225849"/>
    <lineage>
        <taxon>Bacteria</taxon>
        <taxon>Pseudomonadati</taxon>
        <taxon>Pseudomonadota</taxon>
        <taxon>Gammaproteobacteria</taxon>
        <taxon>Alteromonadales</taxon>
        <taxon>Shewanellaceae</taxon>
        <taxon>Shewanella</taxon>
    </lineage>
</organism>
<protein>
    <recommendedName>
        <fullName evidence="5">Secreted protein</fullName>
    </recommendedName>
</protein>
<evidence type="ECO:0000313" key="3">
    <source>
        <dbReference type="EMBL" id="ACJ30012.1"/>
    </source>
</evidence>
<dbReference type="HOGENOM" id="CLU_993567_0_0_6"/>
<feature type="signal peptide" evidence="2">
    <location>
        <begin position="1"/>
        <end position="26"/>
    </location>
</feature>
<dbReference type="RefSeq" id="WP_020913362.1">
    <property type="nucleotide sequence ID" value="NC_011566.1"/>
</dbReference>
<evidence type="ECO:0000256" key="2">
    <source>
        <dbReference type="SAM" id="SignalP"/>
    </source>
</evidence>
<feature type="compositionally biased region" description="Polar residues" evidence="1">
    <location>
        <begin position="235"/>
        <end position="255"/>
    </location>
</feature>
<gene>
    <name evidence="3" type="ordered locus">swp_3310</name>
</gene>
<keyword evidence="2" id="KW-0732">Signal</keyword>
<evidence type="ECO:0008006" key="5">
    <source>
        <dbReference type="Google" id="ProtNLM"/>
    </source>
</evidence>
<dbReference type="Proteomes" id="UP000000753">
    <property type="component" value="Chromosome"/>
</dbReference>
<dbReference type="KEGG" id="swp:swp_3310"/>
<dbReference type="OrthoDB" id="8901233at2"/>
<evidence type="ECO:0000256" key="1">
    <source>
        <dbReference type="SAM" id="MobiDB-lite"/>
    </source>
</evidence>
<dbReference type="AlphaFoldDB" id="B8CRK4"/>
<dbReference type="EMBL" id="CP000472">
    <property type="protein sequence ID" value="ACJ30012.1"/>
    <property type="molecule type" value="Genomic_DNA"/>
</dbReference>